<dbReference type="RefSeq" id="WP_089309711.1">
    <property type="nucleotide sequence ID" value="NZ_FZNP01000001.1"/>
</dbReference>
<name>A0A238UQQ2_9ACTN</name>
<evidence type="ECO:0000313" key="9">
    <source>
        <dbReference type="EMBL" id="SNR24281.1"/>
    </source>
</evidence>
<dbReference type="InterPro" id="IPR050901">
    <property type="entry name" value="BP-dep_ABC_trans_perm"/>
</dbReference>
<comment type="similarity">
    <text evidence="7">Belongs to the binding-protein-dependent transport system permease family.</text>
</comment>
<dbReference type="Proteomes" id="UP000198420">
    <property type="component" value="Unassembled WGS sequence"/>
</dbReference>
<dbReference type="PANTHER" id="PTHR32243:SF18">
    <property type="entry name" value="INNER MEMBRANE ABC TRANSPORTER PERMEASE PROTEIN YCJP"/>
    <property type="match status" value="1"/>
</dbReference>
<evidence type="ECO:0000256" key="4">
    <source>
        <dbReference type="ARBA" id="ARBA00022692"/>
    </source>
</evidence>
<feature type="transmembrane region" description="Helical" evidence="7">
    <location>
        <begin position="20"/>
        <end position="40"/>
    </location>
</feature>
<keyword evidence="10" id="KW-1185">Reference proteome</keyword>
<keyword evidence="4 7" id="KW-0812">Transmembrane</keyword>
<feature type="transmembrane region" description="Helical" evidence="7">
    <location>
        <begin position="115"/>
        <end position="136"/>
    </location>
</feature>
<keyword evidence="6 7" id="KW-0472">Membrane</keyword>
<dbReference type="PROSITE" id="PS50928">
    <property type="entry name" value="ABC_TM1"/>
    <property type="match status" value="1"/>
</dbReference>
<evidence type="ECO:0000256" key="1">
    <source>
        <dbReference type="ARBA" id="ARBA00004651"/>
    </source>
</evidence>
<sequence>MAATTSSDPSRKGARARDALFYLFLTLFVLAVVAPVVWVLKMSISTRADLLATPPPIVPPHPTLSNYSTVFGAPEFRRALLNSVLIAGTTTLVSLTFGVLAAYPLARVRFRGKAVLLTGFLALAFFPTVAIIAPLFKEFRELGLLDTYAAIIAVDSAFALPLTVWLLTAFFRTLPRNLEEAARVDGASTFRVLTSVILPLSAPGVVTAGLLVFVFAWNEFLFANTFLFSQDHWPVTVAIPGFATTHTIDFGAQAAASITVTLPILVIVFVFQRRLVAGLMAGALKG</sequence>
<dbReference type="EMBL" id="FZNP01000001">
    <property type="protein sequence ID" value="SNR24281.1"/>
    <property type="molecule type" value="Genomic_DNA"/>
</dbReference>
<evidence type="ECO:0000313" key="10">
    <source>
        <dbReference type="Proteomes" id="UP000198420"/>
    </source>
</evidence>
<keyword evidence="5 7" id="KW-1133">Transmembrane helix</keyword>
<organism evidence="9 10">
    <name type="scientific">Actinomadura mexicana</name>
    <dbReference type="NCBI Taxonomy" id="134959"/>
    <lineage>
        <taxon>Bacteria</taxon>
        <taxon>Bacillati</taxon>
        <taxon>Actinomycetota</taxon>
        <taxon>Actinomycetes</taxon>
        <taxon>Streptosporangiales</taxon>
        <taxon>Thermomonosporaceae</taxon>
        <taxon>Actinomadura</taxon>
    </lineage>
</organism>
<dbReference type="PANTHER" id="PTHR32243">
    <property type="entry name" value="MALTOSE TRANSPORT SYSTEM PERMEASE-RELATED"/>
    <property type="match status" value="1"/>
</dbReference>
<evidence type="ECO:0000259" key="8">
    <source>
        <dbReference type="PROSITE" id="PS50928"/>
    </source>
</evidence>
<keyword evidence="3" id="KW-1003">Cell membrane</keyword>
<evidence type="ECO:0000256" key="3">
    <source>
        <dbReference type="ARBA" id="ARBA00022475"/>
    </source>
</evidence>
<comment type="subcellular location">
    <subcellularLocation>
        <location evidence="1 7">Cell membrane</location>
        <topology evidence="1 7">Multi-pass membrane protein</topology>
    </subcellularLocation>
</comment>
<feature type="transmembrane region" description="Helical" evidence="7">
    <location>
        <begin position="148"/>
        <end position="171"/>
    </location>
</feature>
<evidence type="ECO:0000256" key="6">
    <source>
        <dbReference type="ARBA" id="ARBA00023136"/>
    </source>
</evidence>
<dbReference type="GO" id="GO:0055085">
    <property type="term" value="P:transmembrane transport"/>
    <property type="evidence" value="ECO:0007669"/>
    <property type="project" value="InterPro"/>
</dbReference>
<dbReference type="AlphaFoldDB" id="A0A238UQQ2"/>
<dbReference type="Pfam" id="PF00528">
    <property type="entry name" value="BPD_transp_1"/>
    <property type="match status" value="1"/>
</dbReference>
<gene>
    <name evidence="9" type="ORF">SAMN06265355_101285</name>
</gene>
<dbReference type="OrthoDB" id="9794684at2"/>
<evidence type="ECO:0000256" key="7">
    <source>
        <dbReference type="RuleBase" id="RU363032"/>
    </source>
</evidence>
<dbReference type="SUPFAM" id="SSF161098">
    <property type="entry name" value="MetI-like"/>
    <property type="match status" value="1"/>
</dbReference>
<reference evidence="10" key="1">
    <citation type="submission" date="2017-06" db="EMBL/GenBank/DDBJ databases">
        <authorList>
            <person name="Varghese N."/>
            <person name="Submissions S."/>
        </authorList>
    </citation>
    <scope>NUCLEOTIDE SEQUENCE [LARGE SCALE GENOMIC DNA]</scope>
    <source>
        <strain evidence="10">DSM 44485</strain>
    </source>
</reference>
<feature type="transmembrane region" description="Helical" evidence="7">
    <location>
        <begin position="79"/>
        <end position="103"/>
    </location>
</feature>
<dbReference type="InterPro" id="IPR000515">
    <property type="entry name" value="MetI-like"/>
</dbReference>
<evidence type="ECO:0000256" key="2">
    <source>
        <dbReference type="ARBA" id="ARBA00022448"/>
    </source>
</evidence>
<dbReference type="InterPro" id="IPR035906">
    <property type="entry name" value="MetI-like_sf"/>
</dbReference>
<dbReference type="GO" id="GO:0005886">
    <property type="term" value="C:plasma membrane"/>
    <property type="evidence" value="ECO:0007669"/>
    <property type="project" value="UniProtKB-SubCell"/>
</dbReference>
<keyword evidence="2 7" id="KW-0813">Transport</keyword>
<feature type="transmembrane region" description="Helical" evidence="7">
    <location>
        <begin position="192"/>
        <end position="217"/>
    </location>
</feature>
<dbReference type="Gene3D" id="1.10.3720.10">
    <property type="entry name" value="MetI-like"/>
    <property type="match status" value="1"/>
</dbReference>
<proteinExistence type="inferred from homology"/>
<accession>A0A238UQQ2</accession>
<feature type="domain" description="ABC transmembrane type-1" evidence="8">
    <location>
        <begin position="80"/>
        <end position="271"/>
    </location>
</feature>
<protein>
    <submittedName>
        <fullName evidence="9">Carbohydrate ABC transporter membrane protein 2, CUT1 family</fullName>
    </submittedName>
</protein>
<feature type="transmembrane region" description="Helical" evidence="7">
    <location>
        <begin position="250"/>
        <end position="271"/>
    </location>
</feature>
<evidence type="ECO:0000256" key="5">
    <source>
        <dbReference type="ARBA" id="ARBA00022989"/>
    </source>
</evidence>
<dbReference type="CDD" id="cd06261">
    <property type="entry name" value="TM_PBP2"/>
    <property type="match status" value="1"/>
</dbReference>